<evidence type="ECO:0000259" key="2">
    <source>
        <dbReference type="Pfam" id="PF00016"/>
    </source>
</evidence>
<reference evidence="4 5" key="1">
    <citation type="submission" date="2018-08" db="EMBL/GenBank/DDBJ databases">
        <title>A genome reference for cultivated species of the human gut microbiota.</title>
        <authorList>
            <person name="Zou Y."/>
            <person name="Xue W."/>
            <person name="Luo G."/>
        </authorList>
    </citation>
    <scope>NUCLEOTIDE SEQUENCE [LARGE SCALE GENOMIC DNA]</scope>
    <source>
        <strain evidence="4 5">AM07-24</strain>
    </source>
</reference>
<gene>
    <name evidence="4" type="ORF">DW099_10905</name>
</gene>
<evidence type="ECO:0000259" key="3">
    <source>
        <dbReference type="Pfam" id="PF02788"/>
    </source>
</evidence>
<dbReference type="OrthoDB" id="9770811at2"/>
<dbReference type="InterPro" id="IPR033966">
    <property type="entry name" value="RuBisCO"/>
</dbReference>
<feature type="domain" description="Ribulose bisphosphate carboxylase large subunit C-terminal" evidence="2">
    <location>
        <begin position="145"/>
        <end position="423"/>
    </location>
</feature>
<dbReference type="CDD" id="cd08205">
    <property type="entry name" value="RuBisCO_IV_RLP"/>
    <property type="match status" value="1"/>
</dbReference>
<evidence type="ECO:0000313" key="5">
    <source>
        <dbReference type="Proteomes" id="UP000284841"/>
    </source>
</evidence>
<dbReference type="Gene3D" id="3.20.20.110">
    <property type="entry name" value="Ribulose bisphosphate carboxylase, large subunit, C-terminal domain"/>
    <property type="match status" value="1"/>
</dbReference>
<dbReference type="EMBL" id="QRMS01000003">
    <property type="protein sequence ID" value="RHJ87203.1"/>
    <property type="molecule type" value="Genomic_DNA"/>
</dbReference>
<dbReference type="RefSeq" id="WP_118335737.1">
    <property type="nucleotide sequence ID" value="NZ_AP025567.1"/>
</dbReference>
<dbReference type="InterPro" id="IPR000685">
    <property type="entry name" value="RuBisCO_lsu_C"/>
</dbReference>
<dbReference type="PANTHER" id="PTHR42704">
    <property type="entry name" value="RIBULOSE BISPHOSPHATE CARBOXYLASE"/>
    <property type="match status" value="1"/>
</dbReference>
<sequence length="438" mass="48312">MIRKLDMENLTYAFPEVAFSEDYVIATYQAKVQTSNIEKLAMAIAAEQTTGTWIKVGADSLDKTKRFGSKLVAIYEVPDIGCDYNSDEPPMYIIQVAYPMENFSTSMSAIETILFGNISASGMIRLIDVAFPKKFIEKFQGPKFGVEGMREVLGVKERPLLNAMIKPNIGWTPDEGAELFYNACKGGVDVIKDDELMLADSPFCPLEERVSKFMAMEKKVYEETGEHSLYAVNISDNTDKVKENAYRALEAGGNCLMVNVYTTGHDTLKMLADDPNINVPILAHVNFAGTMAASTYTGIAAPVIVGKLTRLAGGDFQINGHPFGKFPVSHKVFYRCFKFFTQPWWNIKPMMYACSGGTTQLAVEKIIKEIGTDIMLAAGGGVHGHPNGSEEGAKSMRQAIDAAMQGIPVLEYAKDHGELARMLAFLNPDLMKNFDLMQ</sequence>
<evidence type="ECO:0000256" key="1">
    <source>
        <dbReference type="RuleBase" id="RU003834"/>
    </source>
</evidence>
<dbReference type="SUPFAM" id="SSF51649">
    <property type="entry name" value="RuBisCo, C-terminal domain"/>
    <property type="match status" value="1"/>
</dbReference>
<evidence type="ECO:0000313" key="4">
    <source>
        <dbReference type="EMBL" id="RHJ87203.1"/>
    </source>
</evidence>
<organism evidence="4 5">
    <name type="scientific">Emergencia timonensis</name>
    <dbReference type="NCBI Taxonomy" id="1776384"/>
    <lineage>
        <taxon>Bacteria</taxon>
        <taxon>Bacillati</taxon>
        <taxon>Bacillota</taxon>
        <taxon>Clostridia</taxon>
        <taxon>Peptostreptococcales</taxon>
        <taxon>Anaerovoracaceae</taxon>
        <taxon>Emergencia</taxon>
    </lineage>
</organism>
<dbReference type="GO" id="GO:0015977">
    <property type="term" value="P:carbon fixation"/>
    <property type="evidence" value="ECO:0007669"/>
    <property type="project" value="InterPro"/>
</dbReference>
<dbReference type="SUPFAM" id="SSF54966">
    <property type="entry name" value="RuBisCO, large subunit, small (N-terminal) domain"/>
    <property type="match status" value="1"/>
</dbReference>
<keyword evidence="5" id="KW-1185">Reference proteome</keyword>
<dbReference type="Pfam" id="PF00016">
    <property type="entry name" value="RuBisCO_large"/>
    <property type="match status" value="1"/>
</dbReference>
<name>A0A415E0T5_9FIRM</name>
<dbReference type="Gene3D" id="3.30.70.150">
    <property type="entry name" value="RuBisCO large subunit, N-terminal domain"/>
    <property type="match status" value="1"/>
</dbReference>
<dbReference type="SFLD" id="SFLDG00301">
    <property type="entry name" value="RuBisCO-like_proteins"/>
    <property type="match status" value="1"/>
</dbReference>
<dbReference type="InterPro" id="IPR036422">
    <property type="entry name" value="RuBisCO_lsu_N_sf"/>
</dbReference>
<comment type="caution">
    <text evidence="4">The sequence shown here is derived from an EMBL/GenBank/DDBJ whole genome shotgun (WGS) entry which is preliminary data.</text>
</comment>
<dbReference type="InterPro" id="IPR017443">
    <property type="entry name" value="RuBisCO_lsu_fd_N"/>
</dbReference>
<dbReference type="AlphaFoldDB" id="A0A415E0T5"/>
<dbReference type="GO" id="GO:0016984">
    <property type="term" value="F:ribulose-bisphosphate carboxylase activity"/>
    <property type="evidence" value="ECO:0007669"/>
    <property type="project" value="InterPro"/>
</dbReference>
<comment type="similarity">
    <text evidence="1">Belongs to the RuBisCO large chain family.</text>
</comment>
<dbReference type="InterPro" id="IPR036376">
    <property type="entry name" value="RuBisCO_lsu_C_sf"/>
</dbReference>
<proteinExistence type="inferred from homology"/>
<dbReference type="Proteomes" id="UP000284841">
    <property type="component" value="Unassembled WGS sequence"/>
</dbReference>
<protein>
    <submittedName>
        <fullName evidence="4">Ribulose 1,5-bisphosphate carboxylase</fullName>
    </submittedName>
</protein>
<dbReference type="STRING" id="1776384.GCA_900086585_00668"/>
<dbReference type="GO" id="GO:0000287">
    <property type="term" value="F:magnesium ion binding"/>
    <property type="evidence" value="ECO:0007669"/>
    <property type="project" value="InterPro"/>
</dbReference>
<dbReference type="PANTHER" id="PTHR42704:SF17">
    <property type="entry name" value="RIBULOSE BISPHOSPHATE CARBOXYLASE LARGE CHAIN"/>
    <property type="match status" value="1"/>
</dbReference>
<dbReference type="Pfam" id="PF02788">
    <property type="entry name" value="RuBisCO_large_N"/>
    <property type="match status" value="1"/>
</dbReference>
<feature type="domain" description="Ribulose bisphosphate carboxylase large subunit ferrodoxin-like N-terminal" evidence="3">
    <location>
        <begin position="20"/>
        <end position="135"/>
    </location>
</feature>
<accession>A0A415E0T5</accession>
<dbReference type="SFLD" id="SFLDS00014">
    <property type="entry name" value="RuBisCO"/>
    <property type="match status" value="1"/>
</dbReference>